<dbReference type="InterPro" id="IPR004843">
    <property type="entry name" value="Calcineurin-like_PHP"/>
</dbReference>
<keyword evidence="5" id="KW-0464">Manganese</keyword>
<dbReference type="RefSeq" id="WP_074903549.1">
    <property type="nucleotide sequence ID" value="NZ_FOUB01000004.1"/>
</dbReference>
<dbReference type="InterPro" id="IPR029052">
    <property type="entry name" value="Metallo-depent_PP-like"/>
</dbReference>
<gene>
    <name evidence="7" type="ORF">SAMN05421863_1004120</name>
</gene>
<name>A0A1I4KM09_9PROT</name>
<organism evidence="7 8">
    <name type="scientific">Nitrosomonas communis</name>
    <dbReference type="NCBI Taxonomy" id="44574"/>
    <lineage>
        <taxon>Bacteria</taxon>
        <taxon>Pseudomonadati</taxon>
        <taxon>Pseudomonadota</taxon>
        <taxon>Betaproteobacteria</taxon>
        <taxon>Nitrosomonadales</taxon>
        <taxon>Nitrosomonadaceae</taxon>
        <taxon>Nitrosomonas</taxon>
    </lineage>
</organism>
<dbReference type="EMBL" id="FOUB01000004">
    <property type="protein sequence ID" value="SFL79691.1"/>
    <property type="molecule type" value="Genomic_DNA"/>
</dbReference>
<keyword evidence="1" id="KW-1003">Cell membrane</keyword>
<accession>A0A1I4KM09</accession>
<dbReference type="STRING" id="44574.AAW31_13665"/>
<proteinExistence type="predicted"/>
<evidence type="ECO:0000256" key="1">
    <source>
        <dbReference type="ARBA" id="ARBA00022475"/>
    </source>
</evidence>
<dbReference type="GO" id="GO:0008758">
    <property type="term" value="F:UDP-2,3-diacylglucosamine hydrolase activity"/>
    <property type="evidence" value="ECO:0007669"/>
    <property type="project" value="TreeGrafter"/>
</dbReference>
<evidence type="ECO:0000256" key="2">
    <source>
        <dbReference type="ARBA" id="ARBA00022519"/>
    </source>
</evidence>
<dbReference type="GO" id="GO:0016020">
    <property type="term" value="C:membrane"/>
    <property type="evidence" value="ECO:0007669"/>
    <property type="project" value="GOC"/>
</dbReference>
<dbReference type="SUPFAM" id="SSF56300">
    <property type="entry name" value="Metallo-dependent phosphatases"/>
    <property type="match status" value="1"/>
</dbReference>
<protein>
    <submittedName>
        <fullName evidence="7">Calcineurin-like phosphoesterase</fullName>
    </submittedName>
</protein>
<dbReference type="InterPro" id="IPR043461">
    <property type="entry name" value="LpxH-like"/>
</dbReference>
<dbReference type="PANTHER" id="PTHR34990:SF2">
    <property type="entry name" value="BLL8164 PROTEIN"/>
    <property type="match status" value="1"/>
</dbReference>
<keyword evidence="4" id="KW-0472">Membrane</keyword>
<sequence>MSDFPEYDEIHVISDIHMGGNKVDFQILRETERLANYIGWVGQQRPGGHVALILNGDIIDTLAEDIHGYVATDEAIATVQRIMKDPSFSDIWKALADFVKLEGRTLIIIIGNHDIELSFPVVQRLIITYLAGADQTARARIEFCTTGAGYTCMVGNARIYCTHGNEVDAWNYNRYEDLAKVGRRLNVGRSLNPSEWYPNAGTRMVKDVMNDVKRKFAWIDLLKPETSAAVGTLLVLDPSQVSKINKLLPIVGEKVEGQKQIDQRLSAEGFQQSSQNAVIPFTADRLLGPNLKAGVLGATATGTRSADEMLLAAEKSFNRTDAKTVVTADSTLGTPQLIWDNLTGWMRGVGKDEALRRALKDWLADDKTFDISDQDDTYKQVTAAVGSSIDFIITGHTHLERAIDMGGGRYYFNSGTWIRLLQFTEAMLKDTASFKPVYEVLINGKMEAIDQASFDNQPFVMDQTSAISIKEESGKAVGRLTHVVGNGSGLPLEIRKFPE</sequence>
<reference evidence="8" key="1">
    <citation type="submission" date="2016-10" db="EMBL/GenBank/DDBJ databases">
        <authorList>
            <person name="Varghese N."/>
            <person name="Submissions S."/>
        </authorList>
    </citation>
    <scope>NUCLEOTIDE SEQUENCE [LARGE SCALE GENOMIC DNA]</scope>
    <source>
        <strain evidence="8">Nm44</strain>
    </source>
</reference>
<dbReference type="OrthoDB" id="8241491at2"/>
<dbReference type="GO" id="GO:0009245">
    <property type="term" value="P:lipid A biosynthetic process"/>
    <property type="evidence" value="ECO:0007669"/>
    <property type="project" value="TreeGrafter"/>
</dbReference>
<keyword evidence="2" id="KW-0997">Cell inner membrane</keyword>
<keyword evidence="8" id="KW-1185">Reference proteome</keyword>
<dbReference type="GO" id="GO:0046872">
    <property type="term" value="F:metal ion binding"/>
    <property type="evidence" value="ECO:0007669"/>
    <property type="project" value="UniProtKB-KW"/>
</dbReference>
<dbReference type="Proteomes" id="UP000183287">
    <property type="component" value="Unassembled WGS sequence"/>
</dbReference>
<evidence type="ECO:0000256" key="3">
    <source>
        <dbReference type="ARBA" id="ARBA00022723"/>
    </source>
</evidence>
<dbReference type="PANTHER" id="PTHR34990">
    <property type="entry name" value="UDP-2,3-DIACYLGLUCOSAMINE HYDROLASE-RELATED"/>
    <property type="match status" value="1"/>
</dbReference>
<evidence type="ECO:0000256" key="4">
    <source>
        <dbReference type="ARBA" id="ARBA00023136"/>
    </source>
</evidence>
<dbReference type="Pfam" id="PF00149">
    <property type="entry name" value="Metallophos"/>
    <property type="match status" value="1"/>
</dbReference>
<dbReference type="AlphaFoldDB" id="A0A1I4KM09"/>
<keyword evidence="3" id="KW-0479">Metal-binding</keyword>
<feature type="domain" description="Calcineurin-like phosphoesterase" evidence="6">
    <location>
        <begin position="10"/>
        <end position="199"/>
    </location>
</feature>
<evidence type="ECO:0000256" key="5">
    <source>
        <dbReference type="ARBA" id="ARBA00023211"/>
    </source>
</evidence>
<evidence type="ECO:0000313" key="8">
    <source>
        <dbReference type="Proteomes" id="UP000183287"/>
    </source>
</evidence>
<evidence type="ECO:0000313" key="7">
    <source>
        <dbReference type="EMBL" id="SFL79691.1"/>
    </source>
</evidence>
<evidence type="ECO:0000259" key="6">
    <source>
        <dbReference type="Pfam" id="PF00149"/>
    </source>
</evidence>